<evidence type="ECO:0000256" key="2">
    <source>
        <dbReference type="SAM" id="MobiDB-lite"/>
    </source>
</evidence>
<evidence type="ECO:0000313" key="4">
    <source>
        <dbReference type="Proteomes" id="UP000440578"/>
    </source>
</evidence>
<organism evidence="3 4">
    <name type="scientific">Amphibalanus amphitrite</name>
    <name type="common">Striped barnacle</name>
    <name type="synonym">Balanus amphitrite</name>
    <dbReference type="NCBI Taxonomy" id="1232801"/>
    <lineage>
        <taxon>Eukaryota</taxon>
        <taxon>Metazoa</taxon>
        <taxon>Ecdysozoa</taxon>
        <taxon>Arthropoda</taxon>
        <taxon>Crustacea</taxon>
        <taxon>Multicrustacea</taxon>
        <taxon>Cirripedia</taxon>
        <taxon>Thoracica</taxon>
        <taxon>Thoracicalcarea</taxon>
        <taxon>Balanomorpha</taxon>
        <taxon>Balanoidea</taxon>
        <taxon>Balanidae</taxon>
        <taxon>Amphibalaninae</taxon>
        <taxon>Amphibalanus</taxon>
    </lineage>
</organism>
<name>A0A6A4WNI1_AMPAM</name>
<accession>A0A6A4WNI1</accession>
<dbReference type="Proteomes" id="UP000440578">
    <property type="component" value="Unassembled WGS sequence"/>
</dbReference>
<reference evidence="3 4" key="1">
    <citation type="submission" date="2019-07" db="EMBL/GenBank/DDBJ databases">
        <title>Draft genome assembly of a fouling barnacle, Amphibalanus amphitrite (Darwin, 1854): The first reference genome for Thecostraca.</title>
        <authorList>
            <person name="Kim W."/>
        </authorList>
    </citation>
    <scope>NUCLEOTIDE SEQUENCE [LARGE SCALE GENOMIC DNA]</scope>
    <source>
        <strain evidence="3">SNU_AA5</strain>
        <tissue evidence="3">Soma without cirri and trophi</tissue>
    </source>
</reference>
<sequence length="314" mass="32987">MGSHLASGMLSQGMAYYMEELGVDLDLVGGDRVAWLARIRQLEDRVQRLETEAGRVGEITSDGVPWFCRSEETGGGGGTQAAGPATALVHSLPLARGLEAAEPTDGGGGVMIVPGSPLPAAGYGRPLVMDRRGAPKPPSPDWTDVAGGMQIPGSAGAPRLCRPDEVDGRGGAQGPGPAAALAQSLPLARDLAAAEPTDGGDYLWGIPGSAAVPLPTAGYSPPPIVDAQSAWKRTAAYDLDRRLSSLARPRVGFFSVGRSLCVMGRRDEEGKRQHWVNEDRGYFSADGVHLTHLGRRRVLSGLPSWLAELRQPSE</sequence>
<evidence type="ECO:0000313" key="3">
    <source>
        <dbReference type="EMBL" id="KAF0303521.1"/>
    </source>
</evidence>
<protein>
    <submittedName>
        <fullName evidence="3">Uncharacterized protein</fullName>
    </submittedName>
</protein>
<dbReference type="AlphaFoldDB" id="A0A6A4WNI1"/>
<dbReference type="EMBL" id="VIIS01000934">
    <property type="protein sequence ID" value="KAF0303521.1"/>
    <property type="molecule type" value="Genomic_DNA"/>
</dbReference>
<proteinExistence type="predicted"/>
<keyword evidence="1" id="KW-0175">Coiled coil</keyword>
<gene>
    <name evidence="3" type="ORF">FJT64_024497</name>
</gene>
<feature type="region of interest" description="Disordered" evidence="2">
    <location>
        <begin position="154"/>
        <end position="179"/>
    </location>
</feature>
<keyword evidence="4" id="KW-1185">Reference proteome</keyword>
<comment type="caution">
    <text evidence="3">The sequence shown here is derived from an EMBL/GenBank/DDBJ whole genome shotgun (WGS) entry which is preliminary data.</text>
</comment>
<evidence type="ECO:0000256" key="1">
    <source>
        <dbReference type="SAM" id="Coils"/>
    </source>
</evidence>
<feature type="coiled-coil region" evidence="1">
    <location>
        <begin position="32"/>
        <end position="59"/>
    </location>
</feature>